<dbReference type="InterPro" id="IPR053845">
    <property type="entry name" value="DUF6927"/>
</dbReference>
<dbReference type="Proteomes" id="UP000198281">
    <property type="component" value="Unassembled WGS sequence"/>
</dbReference>
<evidence type="ECO:0000259" key="1">
    <source>
        <dbReference type="Pfam" id="PF21992"/>
    </source>
</evidence>
<evidence type="ECO:0000313" key="2">
    <source>
        <dbReference type="EMBL" id="SNS91288.1"/>
    </source>
</evidence>
<dbReference type="EMBL" id="FZOS01000023">
    <property type="protein sequence ID" value="SNS91288.1"/>
    <property type="molecule type" value="Genomic_DNA"/>
</dbReference>
<dbReference type="Pfam" id="PF21992">
    <property type="entry name" value="DUF6927"/>
    <property type="match status" value="1"/>
</dbReference>
<sequence length="203" mass="22898">MGWLFMPFTSMGGHKTAKSYLDAQLTYENTLEDGTKRGLRVLASSCPGNRTYYAAAQEIVDGIAGNVFAVVCLVRWNPRSRDGHQFGYKDMTENMGPCEADCPAAILDLLSPTEHEYALDWRARCRANLAHRARKLADGDRIRLPEPVTFTDGNVAQEFVVCKRGRRLVLRDPQNGCFYRISRLMTRAWVVVPVTKIHKTLFA</sequence>
<organism evidence="2 3">
    <name type="scientific">Edaphosphingomonas laterariae</name>
    <dbReference type="NCBI Taxonomy" id="861865"/>
    <lineage>
        <taxon>Bacteria</taxon>
        <taxon>Pseudomonadati</taxon>
        <taxon>Pseudomonadota</taxon>
        <taxon>Alphaproteobacteria</taxon>
        <taxon>Sphingomonadales</taxon>
        <taxon>Rhizorhabdaceae</taxon>
        <taxon>Edaphosphingomonas</taxon>
    </lineage>
</organism>
<dbReference type="OrthoDB" id="6874909at2"/>
<evidence type="ECO:0000313" key="3">
    <source>
        <dbReference type="Proteomes" id="UP000198281"/>
    </source>
</evidence>
<feature type="domain" description="DUF6927" evidence="1">
    <location>
        <begin position="112"/>
        <end position="184"/>
    </location>
</feature>
<reference evidence="3" key="1">
    <citation type="submission" date="2017-06" db="EMBL/GenBank/DDBJ databases">
        <authorList>
            <person name="Varghese N."/>
            <person name="Submissions S."/>
        </authorList>
    </citation>
    <scope>NUCLEOTIDE SEQUENCE [LARGE SCALE GENOMIC DNA]</scope>
    <source>
        <strain evidence="3">LNB2</strain>
    </source>
</reference>
<proteinExistence type="predicted"/>
<dbReference type="RefSeq" id="WP_067738952.1">
    <property type="nucleotide sequence ID" value="NZ_FZOS01000023.1"/>
</dbReference>
<accession>A0A239IDG2</accession>
<gene>
    <name evidence="2" type="ORF">SAMN06295912_12339</name>
</gene>
<protein>
    <recommendedName>
        <fullName evidence="1">DUF6927 domain-containing protein</fullName>
    </recommendedName>
</protein>
<keyword evidence="3" id="KW-1185">Reference proteome</keyword>
<dbReference type="AlphaFoldDB" id="A0A239IDG2"/>
<name>A0A239IDG2_9SPHN</name>